<dbReference type="RefSeq" id="XP_041219292.1">
    <property type="nucleotide sequence ID" value="XM_041377627.1"/>
</dbReference>
<dbReference type="InterPro" id="IPR011009">
    <property type="entry name" value="Kinase-like_dom_sf"/>
</dbReference>
<dbReference type="Gene3D" id="1.10.510.10">
    <property type="entry name" value="Transferase(Phosphotransferase) domain 1"/>
    <property type="match status" value="1"/>
</dbReference>
<protein>
    <recommendedName>
        <fullName evidence="3">Protein kinase domain-containing protein</fullName>
    </recommendedName>
</protein>
<name>A0AAD4DTS3_9AGAM</name>
<dbReference type="AlphaFoldDB" id="A0AAD4DTS3"/>
<keyword evidence="2" id="KW-1185">Reference proteome</keyword>
<dbReference type="EMBL" id="JABBWK010000092">
    <property type="protein sequence ID" value="KAG1893716.1"/>
    <property type="molecule type" value="Genomic_DNA"/>
</dbReference>
<dbReference type="Proteomes" id="UP001195769">
    <property type="component" value="Unassembled WGS sequence"/>
</dbReference>
<sequence>MEPQNVTCYFFGETHPTFLPLAEVIVGGSEAFHFTGYLLKLEITLFDYLVTSIKDHNSTYEPDQEGREVPIYIDRRVEGVTLDWDIAWYKQGPSNKGNYKTMAHYADYPMGHIPVSTSTSCFQSAPFSPSALYAPSAPLSPSAHFLPSDYNHMLAQFSDIFDPIENSSAPSEIKVGVTQEMADDIEVVEALTSRERLSVVPEVYLSAPQSPADSSVNLYSPMNSVPESWMVSSAVDVSSVQLDDDTPEPKAPEAPPPFTDTLHMILLARLPGARVVIGDEESAIFRTAPLPPVAMIAYVLAIWYSALLTRLKVLECLLWLLEQTDDPAYPDFLQVFANFVHIESHCGDAGCTNERLFSASFTPSTRHFLEIEHTEHALKSWLQNQGREVASDPLFATTSVLFGWVDPLDLIAVLQVSLRVTAIERQLLKEHNTIITFLMRGGRSLMEERMYRAQMEVSLFSKAIANLCEELKARYCPPTWSKTQLVQKTDEDLVTSQVTQLVDVDILPADYDQFELSSATREKCEAWLATSWQFEVDFPQSHEVPELYEHLSRHDNDFLSPLMEAWFGRVTHRTYITTSSADSKFLHTDNIKSFKAKKNKTPDALKSDFSILELKKQRAQAEVDMFSEAIARTAGIQCTDDGMYTSSGTAGTFESRLPANSSKLFDYWFEDCSSPYALSIIAIKMYLKSTKMNGLKTIRLGCTLPPTVSAKEKAKLGMTVPVGKVEVNVEASTVLLNLGGEFVRMIDDPVWRDQYPDQVGLNRLNHLQTTLSTLHTISGLASEGQQFVLPGPCFATLDEEFAGDSFRWVSEHLDYSRLKQPCYLSTEVEKVGSAPVSGGSFADVWKGIWANSHNGTQPVELKYLRQYMHMTDEIKEKLMLRYLEVDPEADQFALIHQIASAVSYLHNCQPVVITATSKASNILTSDDGQALLTDFGLSNVIEKVLESELSMLEQSFCNIALH</sequence>
<dbReference type="GeneID" id="64671925"/>
<organism evidence="1 2">
    <name type="scientific">Suillus fuscotomentosus</name>
    <dbReference type="NCBI Taxonomy" id="1912939"/>
    <lineage>
        <taxon>Eukaryota</taxon>
        <taxon>Fungi</taxon>
        <taxon>Dikarya</taxon>
        <taxon>Basidiomycota</taxon>
        <taxon>Agaricomycotina</taxon>
        <taxon>Agaricomycetes</taxon>
        <taxon>Agaricomycetidae</taxon>
        <taxon>Boletales</taxon>
        <taxon>Suillineae</taxon>
        <taxon>Suillaceae</taxon>
        <taxon>Suillus</taxon>
    </lineage>
</organism>
<evidence type="ECO:0000313" key="1">
    <source>
        <dbReference type="EMBL" id="KAG1893716.1"/>
    </source>
</evidence>
<accession>A0AAD4DTS3</accession>
<evidence type="ECO:0000313" key="2">
    <source>
        <dbReference type="Proteomes" id="UP001195769"/>
    </source>
</evidence>
<proteinExistence type="predicted"/>
<dbReference type="SUPFAM" id="SSF56112">
    <property type="entry name" value="Protein kinase-like (PK-like)"/>
    <property type="match status" value="1"/>
</dbReference>
<evidence type="ECO:0008006" key="3">
    <source>
        <dbReference type="Google" id="ProtNLM"/>
    </source>
</evidence>
<gene>
    <name evidence="1" type="ORF">F5891DRAFT_985621</name>
</gene>
<comment type="caution">
    <text evidence="1">The sequence shown here is derived from an EMBL/GenBank/DDBJ whole genome shotgun (WGS) entry which is preliminary data.</text>
</comment>
<reference evidence="1" key="1">
    <citation type="journal article" date="2020" name="New Phytol.">
        <title>Comparative genomics reveals dynamic genome evolution in host specialist ectomycorrhizal fungi.</title>
        <authorList>
            <person name="Lofgren L.A."/>
            <person name="Nguyen N.H."/>
            <person name="Vilgalys R."/>
            <person name="Ruytinx J."/>
            <person name="Liao H.L."/>
            <person name="Branco S."/>
            <person name="Kuo A."/>
            <person name="LaButti K."/>
            <person name="Lipzen A."/>
            <person name="Andreopoulos W."/>
            <person name="Pangilinan J."/>
            <person name="Riley R."/>
            <person name="Hundley H."/>
            <person name="Na H."/>
            <person name="Barry K."/>
            <person name="Grigoriev I.V."/>
            <person name="Stajich J.E."/>
            <person name="Kennedy P.G."/>
        </authorList>
    </citation>
    <scope>NUCLEOTIDE SEQUENCE</scope>
    <source>
        <strain evidence="1">FC203</strain>
    </source>
</reference>